<keyword evidence="8" id="KW-0614">Plasmid</keyword>
<evidence type="ECO:0000259" key="6">
    <source>
        <dbReference type="Pfam" id="PF01526"/>
    </source>
</evidence>
<sequence>MALRSLLTAAERSQVLAVPTGDEDLAAHYTLGEADMSLIRQRRGEANRLGFAIQLCLLRHPGIALAEDSEVLPELVTWIADQLAIPAEAWGEYGTREETRQEHGREIRAYLGMSTFAIADFRQLVEHVCDVAAQTDKGLLLVESAMDFLRARKVAAPVVGIIERACAQALTKANRRIYATICDNLSPEHRRRLDGLLLRRPDSPLTEIGWLRQAPLRPNARAMNEHIARLTTWRALDLPWAAGKLVHRNRLLKLAREGASMTAADLAKFEPGRRYATLFAMSVESMATVTDEIIELHDRIIGRIIRTAQNKQNQNTLASRATIAAMMRLHSRLGDALIEAKETGEDPFAAIETAIGWESLAESIAQAKELTRPALEDHLALVSAHFTTLRRYTPAFLAILDFQAAPAAQDLLAAINVIRAMNAAGTRKIPDDAPIAFIRPRWGPLVFTDNGADRGFYEFCALAELKNALRSGDMWVTGSRQFRDFDDYLLANPDYTAMKNAGKLPLVTANGGERYLQDRLALLSERLHQVNVLASRDELPGVLITDKGVKITPLETIVPQHAQPLIDQASAMFPRIRITDLLMEVDGWTGFTRHFTNLKSGQPSKDKQLLLTAILADGINLGLTKMSESCTGVTYAQLDRQQASYIRDETYSAALAKLVNTQHGHPFGAHWGDGTTSSSDGQRFRAGSHAESTGHVNPKYGTEPGRMIYTHVSDQYSPFHSKLINVGDRDATYVLDGLLYHESDLAIQEHYTDTAGFTDHLFALMHLLGYRFAPRIRNIGDTRLYTPANGTELSTLAPLIGGTINTKTIAAHWDEILRLAASIKTGAVTASLMMRKLGAYPRQNGLATALRELGRLERTLFLLDWLQDPGLRRKVTAGLNKGEARNTLARAVFFNRLGEIRDRSFEQQRYRASGLNLLTAAIVLWNTVYLDRTVTTLTSNGGDVDPDLLRFLSPLGWEHINLTGDYTWPRANQIKPGKYRPVRRSSKP</sequence>
<evidence type="ECO:0000256" key="3">
    <source>
        <dbReference type="ARBA" id="ARBA00023125"/>
    </source>
</evidence>
<feature type="domain" description="Tn3 transposase DDE" evidence="6">
    <location>
        <begin position="580"/>
        <end position="966"/>
    </location>
</feature>
<comment type="similarity">
    <text evidence="1">Belongs to the transposase 7 family.</text>
</comment>
<dbReference type="EMBL" id="CP047900">
    <property type="protein sequence ID" value="QHK22648.1"/>
    <property type="molecule type" value="Genomic_DNA"/>
</dbReference>
<evidence type="ECO:0000259" key="7">
    <source>
        <dbReference type="Pfam" id="PF13700"/>
    </source>
</evidence>
<dbReference type="Pfam" id="PF13700">
    <property type="entry name" value="DUF4158"/>
    <property type="match status" value="1"/>
</dbReference>
<accession>A0A6P1NUD1</accession>
<name>A0A6P1NUD1_9MICC</name>
<dbReference type="GO" id="GO:0006313">
    <property type="term" value="P:DNA transposition"/>
    <property type="evidence" value="ECO:0007669"/>
    <property type="project" value="InterPro"/>
</dbReference>
<evidence type="ECO:0000256" key="4">
    <source>
        <dbReference type="ARBA" id="ARBA00023172"/>
    </source>
</evidence>
<feature type="domain" description="DUF4158" evidence="7">
    <location>
        <begin position="6"/>
        <end position="169"/>
    </location>
</feature>
<dbReference type="NCBIfam" id="NF033527">
    <property type="entry name" value="transpos_Tn3"/>
    <property type="match status" value="1"/>
</dbReference>
<organism evidence="8 9">
    <name type="scientific">Pseudarthrobacter psychrotolerans</name>
    <dbReference type="NCBI Taxonomy" id="2697569"/>
    <lineage>
        <taxon>Bacteria</taxon>
        <taxon>Bacillati</taxon>
        <taxon>Actinomycetota</taxon>
        <taxon>Actinomycetes</taxon>
        <taxon>Micrococcales</taxon>
        <taxon>Micrococcaceae</taxon>
        <taxon>Pseudarthrobacter</taxon>
    </lineage>
</organism>
<dbReference type="Pfam" id="PF01526">
    <property type="entry name" value="DDE_Tnp_Tn3"/>
    <property type="match status" value="1"/>
</dbReference>
<evidence type="ECO:0000313" key="8">
    <source>
        <dbReference type="EMBL" id="QHK22648.1"/>
    </source>
</evidence>
<protein>
    <submittedName>
        <fullName evidence="8">Tn3 family transposase</fullName>
    </submittedName>
</protein>
<keyword evidence="9" id="KW-1185">Reference proteome</keyword>
<dbReference type="GO" id="GO:0003677">
    <property type="term" value="F:DNA binding"/>
    <property type="evidence" value="ECO:0007669"/>
    <property type="project" value="UniProtKB-KW"/>
</dbReference>
<keyword evidence="4" id="KW-0233">DNA recombination</keyword>
<dbReference type="GO" id="GO:0004803">
    <property type="term" value="F:transposase activity"/>
    <property type="evidence" value="ECO:0007669"/>
    <property type="project" value="InterPro"/>
</dbReference>
<evidence type="ECO:0000313" key="9">
    <source>
        <dbReference type="Proteomes" id="UP000464186"/>
    </source>
</evidence>
<evidence type="ECO:0000256" key="1">
    <source>
        <dbReference type="ARBA" id="ARBA00009402"/>
    </source>
</evidence>
<dbReference type="InterPro" id="IPR002513">
    <property type="entry name" value="Tn3_Tnp_DDE_dom"/>
</dbReference>
<dbReference type="AlphaFoldDB" id="A0A6P1NUD1"/>
<evidence type="ECO:0000256" key="5">
    <source>
        <dbReference type="SAM" id="MobiDB-lite"/>
    </source>
</evidence>
<dbReference type="InterPro" id="IPR025296">
    <property type="entry name" value="DUF4158"/>
</dbReference>
<reference evidence="8 9" key="1">
    <citation type="submission" date="2020-01" db="EMBL/GenBank/DDBJ databases">
        <title>Pseudarthrobacter psychrotolerans sp. nov., isolated from antarctic soil.</title>
        <authorList>
            <person name="Shin Y."/>
            <person name="Park W."/>
        </authorList>
    </citation>
    <scope>NUCLEOTIDE SEQUENCE [LARGE SCALE GENOMIC DNA]</scope>
    <source>
        <strain evidence="8 9">YJ56</strain>
        <plasmid evidence="8 9">unnamed2</plasmid>
    </source>
</reference>
<proteinExistence type="inferred from homology"/>
<dbReference type="Proteomes" id="UP000464186">
    <property type="component" value="Plasmid unnamed2"/>
</dbReference>
<keyword evidence="3" id="KW-0238">DNA-binding</keyword>
<geneLocation type="plasmid" evidence="8 9">
    <name>unnamed2</name>
</geneLocation>
<dbReference type="KEGG" id="psey:GU243_24135"/>
<dbReference type="InterPro" id="IPR047653">
    <property type="entry name" value="Tn3-like_transpos"/>
</dbReference>
<feature type="region of interest" description="Disordered" evidence="5">
    <location>
        <begin position="678"/>
        <end position="701"/>
    </location>
</feature>
<evidence type="ECO:0000256" key="2">
    <source>
        <dbReference type="ARBA" id="ARBA00022578"/>
    </source>
</evidence>
<keyword evidence="2" id="KW-0815">Transposition</keyword>
<gene>
    <name evidence="8" type="ORF">GU243_24135</name>
</gene>